<dbReference type="EMBL" id="CAJPWZ010001193">
    <property type="protein sequence ID" value="CAG2209526.1"/>
    <property type="molecule type" value="Genomic_DNA"/>
</dbReference>
<accession>A0A8S3RXM9</accession>
<reference evidence="3" key="1">
    <citation type="submission" date="2021-03" db="EMBL/GenBank/DDBJ databases">
        <authorList>
            <person name="Bekaert M."/>
        </authorList>
    </citation>
    <scope>NUCLEOTIDE SEQUENCE</scope>
</reference>
<sequence length="230" mass="26397">MMIWICFDHCKGNHTEVSKNVNIIQFYEQKDKQFSFINDLIEKNNVLSKVECAYFCANFDQCCAASFDNISNICLLNLECISEMETTLGSNVLTKTRAVSSHTLRDCSDLQPGHYDGIYKIQPENGPEMNVYCDMTTDGGGWTVCDAMLDVDQESLSDMMFSTWDRDNDESHLHCSHLKGSAWWFNDCSRANINGLYSGHVYLEPDRTVHWQTWQLNNGLKKTEMKIKPI</sequence>
<comment type="caution">
    <text evidence="3">The sequence shown here is derived from an EMBL/GenBank/DDBJ whole genome shotgun (WGS) entry which is preliminary data.</text>
</comment>
<feature type="domain" description="Fibrinogen C-terminal" evidence="2">
    <location>
        <begin position="98"/>
        <end position="144"/>
    </location>
</feature>
<evidence type="ECO:0000313" key="4">
    <source>
        <dbReference type="Proteomes" id="UP000683360"/>
    </source>
</evidence>
<gene>
    <name evidence="3" type="ORF">MEDL_23657</name>
</gene>
<keyword evidence="4" id="KW-1185">Reference proteome</keyword>
<proteinExistence type="predicted"/>
<dbReference type="Pfam" id="PF00147">
    <property type="entry name" value="Fibrinogen_C"/>
    <property type="match status" value="2"/>
</dbReference>
<feature type="domain" description="Fibrinogen C-terminal" evidence="2">
    <location>
        <begin position="146"/>
        <end position="230"/>
    </location>
</feature>
<dbReference type="SMART" id="SM00186">
    <property type="entry name" value="FBG"/>
    <property type="match status" value="1"/>
</dbReference>
<dbReference type="InterPro" id="IPR002181">
    <property type="entry name" value="Fibrinogen_a/b/g_C_dom"/>
</dbReference>
<dbReference type="PROSITE" id="PS51406">
    <property type="entry name" value="FIBRINOGEN_C_2"/>
    <property type="match status" value="2"/>
</dbReference>
<name>A0A8S3RXM9_MYTED</name>
<evidence type="ECO:0000256" key="1">
    <source>
        <dbReference type="ARBA" id="ARBA00023157"/>
    </source>
</evidence>
<dbReference type="InterPro" id="IPR036056">
    <property type="entry name" value="Fibrinogen-like_C"/>
</dbReference>
<dbReference type="Gene3D" id="3.90.215.10">
    <property type="entry name" value="Gamma Fibrinogen, chain A, domain 1"/>
    <property type="match status" value="2"/>
</dbReference>
<dbReference type="PANTHER" id="PTHR19143">
    <property type="entry name" value="FIBRINOGEN/TENASCIN/ANGIOPOEITIN"/>
    <property type="match status" value="1"/>
</dbReference>
<dbReference type="AlphaFoldDB" id="A0A8S3RXM9"/>
<organism evidence="3 4">
    <name type="scientific">Mytilus edulis</name>
    <name type="common">Blue mussel</name>
    <dbReference type="NCBI Taxonomy" id="6550"/>
    <lineage>
        <taxon>Eukaryota</taxon>
        <taxon>Metazoa</taxon>
        <taxon>Spiralia</taxon>
        <taxon>Lophotrochozoa</taxon>
        <taxon>Mollusca</taxon>
        <taxon>Bivalvia</taxon>
        <taxon>Autobranchia</taxon>
        <taxon>Pteriomorphia</taxon>
        <taxon>Mytilida</taxon>
        <taxon>Mytiloidea</taxon>
        <taxon>Mytilidae</taxon>
        <taxon>Mytilinae</taxon>
        <taxon>Mytilus</taxon>
    </lineage>
</organism>
<keyword evidence="1" id="KW-1015">Disulfide bond</keyword>
<dbReference type="PROSITE" id="PS00514">
    <property type="entry name" value="FIBRINOGEN_C_1"/>
    <property type="match status" value="1"/>
</dbReference>
<evidence type="ECO:0000313" key="3">
    <source>
        <dbReference type="EMBL" id="CAG2209526.1"/>
    </source>
</evidence>
<dbReference type="OrthoDB" id="6161093at2759"/>
<evidence type="ECO:0000259" key="2">
    <source>
        <dbReference type="PROSITE" id="PS51406"/>
    </source>
</evidence>
<dbReference type="NCBIfam" id="NF040941">
    <property type="entry name" value="GGGWT_bact"/>
    <property type="match status" value="1"/>
</dbReference>
<dbReference type="PANTHER" id="PTHR19143:SF458">
    <property type="entry name" value="FIBRINOGEN C-TERMINAL DOMAIN-CONTAINING PROTEIN-RELATED"/>
    <property type="match status" value="1"/>
</dbReference>
<protein>
    <recommendedName>
        <fullName evidence="2">Fibrinogen C-terminal domain-containing protein</fullName>
    </recommendedName>
</protein>
<dbReference type="SUPFAM" id="SSF56496">
    <property type="entry name" value="Fibrinogen C-terminal domain-like"/>
    <property type="match status" value="1"/>
</dbReference>
<dbReference type="Proteomes" id="UP000683360">
    <property type="component" value="Unassembled WGS sequence"/>
</dbReference>
<dbReference type="InterPro" id="IPR014716">
    <property type="entry name" value="Fibrinogen_a/b/g_C_1"/>
</dbReference>
<dbReference type="InterPro" id="IPR050373">
    <property type="entry name" value="Fibrinogen_C-term_domain"/>
</dbReference>
<dbReference type="GO" id="GO:0005615">
    <property type="term" value="C:extracellular space"/>
    <property type="evidence" value="ECO:0007669"/>
    <property type="project" value="TreeGrafter"/>
</dbReference>
<dbReference type="InterPro" id="IPR020837">
    <property type="entry name" value="Fibrinogen_CS"/>
</dbReference>